<name>A0A315UVZ1_GAMAF</name>
<keyword evidence="2 4" id="KW-0863">Zinc-finger</keyword>
<dbReference type="Pfam" id="PF15227">
    <property type="entry name" value="zf-C3HC4_4"/>
    <property type="match status" value="1"/>
</dbReference>
<dbReference type="EMBL" id="NHOQ01002573">
    <property type="protein sequence ID" value="PWA15772.1"/>
    <property type="molecule type" value="Genomic_DNA"/>
</dbReference>
<organism evidence="6 7">
    <name type="scientific">Gambusia affinis</name>
    <name type="common">Western mosquitofish</name>
    <name type="synonym">Heterandria affinis</name>
    <dbReference type="NCBI Taxonomy" id="33528"/>
    <lineage>
        <taxon>Eukaryota</taxon>
        <taxon>Metazoa</taxon>
        <taxon>Chordata</taxon>
        <taxon>Craniata</taxon>
        <taxon>Vertebrata</taxon>
        <taxon>Euteleostomi</taxon>
        <taxon>Actinopterygii</taxon>
        <taxon>Neopterygii</taxon>
        <taxon>Teleostei</taxon>
        <taxon>Neoteleostei</taxon>
        <taxon>Acanthomorphata</taxon>
        <taxon>Ovalentaria</taxon>
        <taxon>Atherinomorphae</taxon>
        <taxon>Cyprinodontiformes</taxon>
        <taxon>Poeciliidae</taxon>
        <taxon>Poeciliinae</taxon>
        <taxon>Gambusia</taxon>
    </lineage>
</organism>
<dbReference type="PROSITE" id="PS00518">
    <property type="entry name" value="ZF_RING_1"/>
    <property type="match status" value="1"/>
</dbReference>
<dbReference type="GO" id="GO:0008270">
    <property type="term" value="F:zinc ion binding"/>
    <property type="evidence" value="ECO:0007669"/>
    <property type="project" value="UniProtKB-KW"/>
</dbReference>
<evidence type="ECO:0000256" key="2">
    <source>
        <dbReference type="ARBA" id="ARBA00022771"/>
    </source>
</evidence>
<sequence>MAQEGVQLDRKNFSCSVCLDLLKDPVMIPCGHSYCPKCIKNFWDEKKKKGVYSCPQCRQTFTPRPVLVKNIMLAGLTEQLKLTTLGDSLTEQNYAGPEDVACDMCTGRKLKAVKSCLMCLVSYCEKHLQPHYDMVRLKKHQLLVQQLEFAGQLMRLLPLRVMVWQVLACVGVPSERPEAVEVDFIAHGGRQRVHEDPCAQTLGREVLSFPVSVGEMRRQFHLQLTLVLHKEVHQGSGNCGGGVKEEGGDPEDGSLQLLQVQEEVIPVLNGQQVVVVPLQDAGVKRGQIGLLAYVFEVDLSGSKIAAKDKVGLVDLGAAVAPSQDAAVSHNCTPENPYSPKACMKHNPRASGVISAGAEEAVFPQRHVADERQNEHHDAQDKQAQGLGDANHLGSLVIPDRKPQPLCCRGRGWSWANVAH</sequence>
<evidence type="ECO:0000256" key="4">
    <source>
        <dbReference type="PROSITE-ProRule" id="PRU00175"/>
    </source>
</evidence>
<keyword evidence="3" id="KW-0862">Zinc</keyword>
<dbReference type="PANTHER" id="PTHR25465">
    <property type="entry name" value="B-BOX DOMAIN CONTAINING"/>
    <property type="match status" value="1"/>
</dbReference>
<feature type="domain" description="RING-type" evidence="5">
    <location>
        <begin position="15"/>
        <end position="58"/>
    </location>
</feature>
<evidence type="ECO:0000256" key="1">
    <source>
        <dbReference type="ARBA" id="ARBA00022723"/>
    </source>
</evidence>
<reference evidence="6 7" key="1">
    <citation type="journal article" date="2018" name="G3 (Bethesda)">
        <title>A High-Quality Reference Genome for the Invasive Mosquitofish Gambusia affinis Using a Chicago Library.</title>
        <authorList>
            <person name="Hoffberg S.L."/>
            <person name="Troendle N.J."/>
            <person name="Glenn T.C."/>
            <person name="Mahmud O."/>
            <person name="Louha S."/>
            <person name="Chalopin D."/>
            <person name="Bennetzen J.L."/>
            <person name="Mauricio R."/>
        </authorList>
    </citation>
    <scope>NUCLEOTIDE SEQUENCE [LARGE SCALE GENOMIC DNA]</scope>
    <source>
        <strain evidence="6">NE01/NJP1002.9</strain>
        <tissue evidence="6">Muscle</tissue>
    </source>
</reference>
<dbReference type="InterPro" id="IPR013083">
    <property type="entry name" value="Znf_RING/FYVE/PHD"/>
</dbReference>
<evidence type="ECO:0000313" key="6">
    <source>
        <dbReference type="EMBL" id="PWA15772.1"/>
    </source>
</evidence>
<evidence type="ECO:0000313" key="7">
    <source>
        <dbReference type="Proteomes" id="UP000250572"/>
    </source>
</evidence>
<dbReference type="Proteomes" id="UP000250572">
    <property type="component" value="Unassembled WGS sequence"/>
</dbReference>
<evidence type="ECO:0000259" key="5">
    <source>
        <dbReference type="PROSITE" id="PS50089"/>
    </source>
</evidence>
<proteinExistence type="predicted"/>
<dbReference type="Gene3D" id="3.30.40.10">
    <property type="entry name" value="Zinc/RING finger domain, C3HC4 (zinc finger)"/>
    <property type="match status" value="1"/>
</dbReference>
<dbReference type="STRING" id="33528.ENSGAFP00000024935"/>
<dbReference type="InterPro" id="IPR001841">
    <property type="entry name" value="Znf_RING"/>
</dbReference>
<gene>
    <name evidence="6" type="ORF">CCH79_00009001</name>
</gene>
<dbReference type="SUPFAM" id="SSF57850">
    <property type="entry name" value="RING/U-box"/>
    <property type="match status" value="1"/>
</dbReference>
<dbReference type="CDD" id="cd16543">
    <property type="entry name" value="RING-HC_TRIM77_C-IV"/>
    <property type="match status" value="1"/>
</dbReference>
<protein>
    <recommendedName>
        <fullName evidence="5">RING-type domain-containing protein</fullName>
    </recommendedName>
</protein>
<dbReference type="PANTHER" id="PTHR25465:SF5">
    <property type="entry name" value="E3 UBIQUITIN_ISG15 LIGASE TRIM25-RELATED"/>
    <property type="match status" value="1"/>
</dbReference>
<dbReference type="InterPro" id="IPR051051">
    <property type="entry name" value="E3_ubiq-ligase_TRIM/RNF"/>
</dbReference>
<evidence type="ECO:0000256" key="3">
    <source>
        <dbReference type="ARBA" id="ARBA00022833"/>
    </source>
</evidence>
<comment type="caution">
    <text evidence="6">The sequence shown here is derived from an EMBL/GenBank/DDBJ whole genome shotgun (WGS) entry which is preliminary data.</text>
</comment>
<dbReference type="Gene3D" id="4.10.830.40">
    <property type="match status" value="1"/>
</dbReference>
<dbReference type="PROSITE" id="PS50089">
    <property type="entry name" value="ZF_RING_2"/>
    <property type="match status" value="1"/>
</dbReference>
<dbReference type="SMART" id="SM00184">
    <property type="entry name" value="RING"/>
    <property type="match status" value="1"/>
</dbReference>
<keyword evidence="7" id="KW-1185">Reference proteome</keyword>
<dbReference type="InterPro" id="IPR017907">
    <property type="entry name" value="Znf_RING_CS"/>
</dbReference>
<accession>A0A315UVZ1</accession>
<keyword evidence="1" id="KW-0479">Metal-binding</keyword>
<dbReference type="AlphaFoldDB" id="A0A315UVZ1"/>